<comment type="caution">
    <text evidence="4">The sequence shown here is derived from an EMBL/GenBank/DDBJ whole genome shotgun (WGS) entry which is preliminary data.</text>
</comment>
<dbReference type="Pfam" id="PF14031">
    <property type="entry name" value="D-ser_dehydrat"/>
    <property type="match status" value="1"/>
</dbReference>
<evidence type="ECO:0000313" key="5">
    <source>
        <dbReference type="Proteomes" id="UP001207337"/>
    </source>
</evidence>
<keyword evidence="5" id="KW-1185">Reference proteome</keyword>
<organism evidence="4 5">
    <name type="scientific">Fodinibius salicampi</name>
    <dbReference type="NCBI Taxonomy" id="1920655"/>
    <lineage>
        <taxon>Bacteria</taxon>
        <taxon>Pseudomonadati</taxon>
        <taxon>Balneolota</taxon>
        <taxon>Balneolia</taxon>
        <taxon>Balneolales</taxon>
        <taxon>Balneolaceae</taxon>
        <taxon>Fodinibius</taxon>
    </lineage>
</organism>
<proteinExistence type="inferred from homology"/>
<dbReference type="InterPro" id="IPR026956">
    <property type="entry name" value="D-ser_dehydrat-like_dom"/>
</dbReference>
<sequence>MHPITKPTLLLDEDIAHANIKRMSQKAQKHNLTFKPHMKTHQSAHIGDWFKAEGVEAITVSSVTMANYFAENGWSDITIAFPVNLTEIETINDLAEKVRLTLLVNSTFTAQQLQKKLTADVDCYIEIDTGSKRTGIPTEDISTINQLLNVLKGVDKLSWKGFYSHPGHSYNARSMEEIQNIHQTVAWKIKQLRSIVSDSTSSYEVCIGDTPCCSKCTNFDSIDAISPGNFVFYDLMQYQIGSCKVSDIATAVTCPIVDRYPDRNQIAIYGGAIHFSKEVLETINGLKHYGWIAEKENNGWKIMDNDTYLMKLSQEHGIIQCSDTTFDRFAIGDTLMVLPVHSCLTANLLGRYRLLKSQEEIISFS</sequence>
<name>A0ABT3PV91_9BACT</name>
<dbReference type="InterPro" id="IPR051466">
    <property type="entry name" value="D-amino_acid_metab_enzyme"/>
</dbReference>
<dbReference type="InterPro" id="IPR042208">
    <property type="entry name" value="D-ser_dehydrat-like_sf"/>
</dbReference>
<reference evidence="4 5" key="1">
    <citation type="submission" date="2021-11" db="EMBL/GenBank/DDBJ databases">
        <title>Aliifidinibius sp. nov., a new bacterium isolated from saline soil.</title>
        <authorList>
            <person name="Galisteo C."/>
            <person name="De La Haba R."/>
            <person name="Sanchez-Porro C."/>
            <person name="Ventosa A."/>
        </authorList>
    </citation>
    <scope>NUCLEOTIDE SEQUENCE [LARGE SCALE GENOMIC DNA]</scope>
    <source>
        <strain evidence="4 5">KACC 190600</strain>
    </source>
</reference>
<comment type="similarity">
    <text evidence="1">Belongs to the DSD1 family.</text>
</comment>
<evidence type="ECO:0000259" key="3">
    <source>
        <dbReference type="SMART" id="SM01119"/>
    </source>
</evidence>
<protein>
    <submittedName>
        <fullName evidence="4">Alanine racemase</fullName>
        <ecNumber evidence="4">5.1.1.1</ecNumber>
    </submittedName>
</protein>
<dbReference type="EMBL" id="JAJNDC010000001">
    <property type="protein sequence ID" value="MCW9711775.1"/>
    <property type="molecule type" value="Genomic_DNA"/>
</dbReference>
<keyword evidence="4" id="KW-0413">Isomerase</keyword>
<evidence type="ECO:0000313" key="4">
    <source>
        <dbReference type="EMBL" id="MCW9711775.1"/>
    </source>
</evidence>
<evidence type="ECO:0000256" key="2">
    <source>
        <dbReference type="ARBA" id="ARBA00023239"/>
    </source>
</evidence>
<feature type="domain" description="D-serine dehydratase-like" evidence="3">
    <location>
        <begin position="249"/>
        <end position="356"/>
    </location>
</feature>
<dbReference type="GO" id="GO:0008784">
    <property type="term" value="F:alanine racemase activity"/>
    <property type="evidence" value="ECO:0007669"/>
    <property type="project" value="UniProtKB-EC"/>
</dbReference>
<dbReference type="InterPro" id="IPR029066">
    <property type="entry name" value="PLP-binding_barrel"/>
</dbReference>
<keyword evidence="2" id="KW-0456">Lyase</keyword>
<dbReference type="SUPFAM" id="SSF51419">
    <property type="entry name" value="PLP-binding barrel"/>
    <property type="match status" value="1"/>
</dbReference>
<dbReference type="Pfam" id="PF01168">
    <property type="entry name" value="Ala_racemase_N"/>
    <property type="match status" value="1"/>
</dbReference>
<dbReference type="PANTHER" id="PTHR28004">
    <property type="entry name" value="ZGC:162816-RELATED"/>
    <property type="match status" value="1"/>
</dbReference>
<accession>A0ABT3PV91</accession>
<dbReference type="RefSeq" id="WP_265787277.1">
    <property type="nucleotide sequence ID" value="NZ_BAABRS010000001.1"/>
</dbReference>
<dbReference type="PANTHER" id="PTHR28004:SF2">
    <property type="entry name" value="D-SERINE DEHYDRATASE"/>
    <property type="match status" value="1"/>
</dbReference>
<dbReference type="Gene3D" id="3.20.20.10">
    <property type="entry name" value="Alanine racemase"/>
    <property type="match status" value="1"/>
</dbReference>
<dbReference type="Gene3D" id="2.40.37.20">
    <property type="entry name" value="D-serine dehydratase-like domain"/>
    <property type="match status" value="1"/>
</dbReference>
<dbReference type="InterPro" id="IPR001608">
    <property type="entry name" value="Ala_racemase_N"/>
</dbReference>
<gene>
    <name evidence="4" type="ORF">LQ318_02560</name>
</gene>
<evidence type="ECO:0000256" key="1">
    <source>
        <dbReference type="ARBA" id="ARBA00005323"/>
    </source>
</evidence>
<dbReference type="Proteomes" id="UP001207337">
    <property type="component" value="Unassembled WGS sequence"/>
</dbReference>
<dbReference type="SMART" id="SM01119">
    <property type="entry name" value="D-ser_dehydrat"/>
    <property type="match status" value="1"/>
</dbReference>
<dbReference type="EC" id="5.1.1.1" evidence="4"/>